<evidence type="ECO:0000313" key="1">
    <source>
        <dbReference type="EMBL" id="KKN04773.1"/>
    </source>
</evidence>
<organism evidence="1">
    <name type="scientific">marine sediment metagenome</name>
    <dbReference type="NCBI Taxonomy" id="412755"/>
    <lineage>
        <taxon>unclassified sequences</taxon>
        <taxon>metagenomes</taxon>
        <taxon>ecological metagenomes</taxon>
    </lineage>
</organism>
<sequence>MMAYTQYLGGQKNLVLKTGRIAYVGDGTDLHPMAADTAGIIKTANVETIETELYAPTLVAATTIAISSVISLVGVKKATFLIDHSKASTAAMTTNGTEYRVEVSQQSSGNDTWRPVASFNAGSAVAASAAASSDCAVGTTLVKITSGTAMPARDMICFTNPASSAEWVRSTIATGTASFNVEEGTTFDHASATGLFGGAEQFVVSVNTEAFTRGRVVINNVASSGTQPILARAACITEV</sequence>
<name>A0A0F9QHL8_9ZZZZ</name>
<accession>A0A0F9QHL8</accession>
<reference evidence="1" key="1">
    <citation type="journal article" date="2015" name="Nature">
        <title>Complex archaea that bridge the gap between prokaryotes and eukaryotes.</title>
        <authorList>
            <person name="Spang A."/>
            <person name="Saw J.H."/>
            <person name="Jorgensen S.L."/>
            <person name="Zaremba-Niedzwiedzka K."/>
            <person name="Martijn J."/>
            <person name="Lind A.E."/>
            <person name="van Eijk R."/>
            <person name="Schleper C."/>
            <person name="Guy L."/>
            <person name="Ettema T.J."/>
        </authorList>
    </citation>
    <scope>NUCLEOTIDE SEQUENCE</scope>
</reference>
<dbReference type="EMBL" id="LAZR01004879">
    <property type="protein sequence ID" value="KKN04773.1"/>
    <property type="molecule type" value="Genomic_DNA"/>
</dbReference>
<gene>
    <name evidence="1" type="ORF">LCGC14_1094020</name>
</gene>
<comment type="caution">
    <text evidence="1">The sequence shown here is derived from an EMBL/GenBank/DDBJ whole genome shotgun (WGS) entry which is preliminary data.</text>
</comment>
<protein>
    <submittedName>
        <fullName evidence="1">Uncharacterized protein</fullName>
    </submittedName>
</protein>
<dbReference type="AlphaFoldDB" id="A0A0F9QHL8"/>
<proteinExistence type="predicted"/>